<proteinExistence type="predicted"/>
<protein>
    <submittedName>
        <fullName evidence="1">Uncharacterized protein</fullName>
    </submittedName>
</protein>
<reference evidence="2" key="1">
    <citation type="journal article" date="2024" name="Proc. Natl. Acad. Sci. U.S.A.">
        <title>Extraordinary preservation of gene collinearity over three hundred million years revealed in homosporous lycophytes.</title>
        <authorList>
            <person name="Li C."/>
            <person name="Wickell D."/>
            <person name="Kuo L.Y."/>
            <person name="Chen X."/>
            <person name="Nie B."/>
            <person name="Liao X."/>
            <person name="Peng D."/>
            <person name="Ji J."/>
            <person name="Jenkins J."/>
            <person name="Williams M."/>
            <person name="Shu S."/>
            <person name="Plott C."/>
            <person name="Barry K."/>
            <person name="Rajasekar S."/>
            <person name="Grimwood J."/>
            <person name="Han X."/>
            <person name="Sun S."/>
            <person name="Hou Z."/>
            <person name="He W."/>
            <person name="Dai G."/>
            <person name="Sun C."/>
            <person name="Schmutz J."/>
            <person name="Leebens-Mack J.H."/>
            <person name="Li F.W."/>
            <person name="Wang L."/>
        </authorList>
    </citation>
    <scope>NUCLEOTIDE SEQUENCE [LARGE SCALE GENOMIC DNA]</scope>
    <source>
        <strain evidence="2">cv. PW_Plant_1</strain>
    </source>
</reference>
<dbReference type="EMBL" id="CM055095">
    <property type="protein sequence ID" value="KAJ7559570.1"/>
    <property type="molecule type" value="Genomic_DNA"/>
</dbReference>
<accession>A0ACC2DZI1</accession>
<evidence type="ECO:0000313" key="1">
    <source>
        <dbReference type="EMBL" id="KAJ7559570.1"/>
    </source>
</evidence>
<comment type="caution">
    <text evidence="1">The sequence shown here is derived from an EMBL/GenBank/DDBJ whole genome shotgun (WGS) entry which is preliminary data.</text>
</comment>
<sequence length="207" mass="21862">MRLPVEKLEGASGESAKSKEEPAHHIVQCNQTQSPSGIMKPGMVATSHSILPSSELKSNYKDIWSDGFTSLVAAVEALAAISGIVTGLSVGEDIKHEQTASQSPKDDQGETTASEYNQLEIVGRLGDLENDTRIPSEICTGKSASGFWQLGTTRGIPAMESLPKEPYNSQPSIAVGQIFGGTGISQDLPSHAMENLTPAELSVHTSS</sequence>
<organism evidence="1 2">
    <name type="scientific">Diphasiastrum complanatum</name>
    <name type="common">Issler's clubmoss</name>
    <name type="synonym">Lycopodium complanatum</name>
    <dbReference type="NCBI Taxonomy" id="34168"/>
    <lineage>
        <taxon>Eukaryota</taxon>
        <taxon>Viridiplantae</taxon>
        <taxon>Streptophyta</taxon>
        <taxon>Embryophyta</taxon>
        <taxon>Tracheophyta</taxon>
        <taxon>Lycopodiopsida</taxon>
        <taxon>Lycopodiales</taxon>
        <taxon>Lycopodiaceae</taxon>
        <taxon>Lycopodioideae</taxon>
        <taxon>Diphasiastrum</taxon>
    </lineage>
</organism>
<gene>
    <name evidence="1" type="ORF">O6H91_04G091600</name>
</gene>
<dbReference type="Proteomes" id="UP001162992">
    <property type="component" value="Chromosome 4"/>
</dbReference>
<name>A0ACC2DZI1_DIPCM</name>
<evidence type="ECO:0000313" key="2">
    <source>
        <dbReference type="Proteomes" id="UP001162992"/>
    </source>
</evidence>
<keyword evidence="2" id="KW-1185">Reference proteome</keyword>